<dbReference type="SUPFAM" id="SSF53098">
    <property type="entry name" value="Ribonuclease H-like"/>
    <property type="match status" value="1"/>
</dbReference>
<dbReference type="AlphaFoldDB" id="A0A1R1RG58"/>
<evidence type="ECO:0000256" key="1">
    <source>
        <dbReference type="SAM" id="MobiDB-lite"/>
    </source>
</evidence>
<name>A0A1R1RG58_9BACI</name>
<feature type="domain" description="YprB ribonuclease H-like" evidence="2">
    <location>
        <begin position="107"/>
        <end position="275"/>
    </location>
</feature>
<comment type="caution">
    <text evidence="3">The sequence shown here is derived from an EMBL/GenBank/DDBJ whole genome shotgun (WGS) entry which is preliminary data.</text>
</comment>
<dbReference type="OrthoDB" id="9790530at2"/>
<dbReference type="PANTHER" id="PTHR38462">
    <property type="entry name" value="EXONUCLEASE-LIKE PROTEIN"/>
    <property type="match status" value="1"/>
</dbReference>
<dbReference type="EMBL" id="MTJL01000039">
    <property type="protein sequence ID" value="OMI00755.1"/>
    <property type="molecule type" value="Genomic_DNA"/>
</dbReference>
<evidence type="ECO:0000313" key="4">
    <source>
        <dbReference type="Proteomes" id="UP000187367"/>
    </source>
</evidence>
<feature type="compositionally biased region" description="Basic and acidic residues" evidence="1">
    <location>
        <begin position="15"/>
        <end position="24"/>
    </location>
</feature>
<evidence type="ECO:0000259" key="2">
    <source>
        <dbReference type="Pfam" id="PF13482"/>
    </source>
</evidence>
<evidence type="ECO:0000313" key="3">
    <source>
        <dbReference type="EMBL" id="OMI00755.1"/>
    </source>
</evidence>
<accession>A0A1R1RG58</accession>
<reference evidence="3 4" key="1">
    <citation type="submission" date="2017-01" db="EMBL/GenBank/DDBJ databases">
        <title>Bacillus phylogenomics.</title>
        <authorList>
            <person name="Dunlap C."/>
        </authorList>
    </citation>
    <scope>NUCLEOTIDE SEQUENCE [LARGE SCALE GENOMIC DNA]</scope>
    <source>
        <strain evidence="3 4">NRRL B-41282</strain>
    </source>
</reference>
<sequence length="441" mass="50446">MSLKRKLNRYKHHLGNTEKRDGKDAGSSSQTLSAPPLSFDKEWAALGVRPYVFEECCCLIREVVYPLTHVHGNYSFAELHDTVSKWNESGVSHVLSSKGYNPSQLFFFDTETTGLGGGAGNTIFLLGHARVYEDRVVVKQHLLPKPGNEAALYHSFLSEVDIQSLVTYNGKAFDWPQVKTRHTLIRDRVPELPDFGHFDLLHGARRLWKHKLDRVSLSTVEKEELGVIRTEDTPGYLAPMIYFQFLKEERPEIIEGVLHHNELDVLSLITLYIHISKKILSPDQTAEANEKYAMAKWLIANQETELATEQLKELELKSFEQSERASFDLSMQYKKQGMLEKAAGLWLKLQNGADGKTAFRAGIELAKYFEHQVRDIPAALEITRKFHGQYGTGELVLTEREADALDFRQRRLLRKYGRNIPRASAVSDDVRRQTCKERFEL</sequence>
<protein>
    <recommendedName>
        <fullName evidence="2">YprB ribonuclease H-like domain-containing protein</fullName>
    </recommendedName>
</protein>
<keyword evidence="4" id="KW-1185">Reference proteome</keyword>
<dbReference type="Proteomes" id="UP000187367">
    <property type="component" value="Unassembled WGS sequence"/>
</dbReference>
<organism evidence="3 4">
    <name type="scientific">Bacillus swezeyi</name>
    <dbReference type="NCBI Taxonomy" id="1925020"/>
    <lineage>
        <taxon>Bacteria</taxon>
        <taxon>Bacillati</taxon>
        <taxon>Bacillota</taxon>
        <taxon>Bacilli</taxon>
        <taxon>Bacillales</taxon>
        <taxon>Bacillaceae</taxon>
        <taxon>Bacillus</taxon>
    </lineage>
</organism>
<dbReference type="InterPro" id="IPR012337">
    <property type="entry name" value="RNaseH-like_sf"/>
</dbReference>
<dbReference type="RefSeq" id="WP_076763988.1">
    <property type="nucleotide sequence ID" value="NZ_JARMMH010000015.1"/>
</dbReference>
<feature type="region of interest" description="Disordered" evidence="1">
    <location>
        <begin position="13"/>
        <end position="33"/>
    </location>
</feature>
<dbReference type="Pfam" id="PF13482">
    <property type="entry name" value="RNase_H_2"/>
    <property type="match status" value="1"/>
</dbReference>
<gene>
    <name evidence="3" type="ORF">BW143_18105</name>
</gene>
<dbReference type="InterPro" id="IPR038720">
    <property type="entry name" value="YprB_RNase_H-like_dom"/>
</dbReference>
<proteinExistence type="predicted"/>
<dbReference type="PANTHER" id="PTHR38462:SF1">
    <property type="entry name" value="YPRB RIBONUCLEASE H-LIKE DOMAIN-CONTAINING PROTEIN"/>
    <property type="match status" value="1"/>
</dbReference>
<accession>A0A1R1QC99</accession>